<dbReference type="Pfam" id="PF02386">
    <property type="entry name" value="TrkH"/>
    <property type="match status" value="1"/>
</dbReference>
<feature type="transmembrane region" description="Helical" evidence="8">
    <location>
        <begin position="346"/>
        <end position="363"/>
    </location>
</feature>
<keyword evidence="2" id="KW-0813">Transport</keyword>
<keyword evidence="3 8" id="KW-0812">Transmembrane</keyword>
<keyword evidence="5" id="KW-0406">Ion transport</keyword>
<keyword evidence="6 8" id="KW-0472">Membrane</keyword>
<comment type="subcellular location">
    <subcellularLocation>
        <location evidence="1">Membrane</location>
        <topology evidence="1">Multi-pass membrane protein</topology>
    </subcellularLocation>
</comment>
<gene>
    <name evidence="9" type="ORF">BLS_001371</name>
</gene>
<evidence type="ECO:0000256" key="1">
    <source>
        <dbReference type="ARBA" id="ARBA00004141"/>
    </source>
</evidence>
<dbReference type="SUPFAM" id="SSF81324">
    <property type="entry name" value="Voltage-gated potassium channels"/>
    <property type="match status" value="1"/>
</dbReference>
<feature type="transmembrane region" description="Helical" evidence="8">
    <location>
        <begin position="68"/>
        <end position="88"/>
    </location>
</feature>
<evidence type="ECO:0000256" key="3">
    <source>
        <dbReference type="ARBA" id="ARBA00022692"/>
    </source>
</evidence>
<comment type="caution">
    <text evidence="9">The sequence shown here is derived from an EMBL/GenBank/DDBJ whole genome shotgun (WGS) entry which is preliminary data.</text>
</comment>
<dbReference type="GO" id="GO:0030007">
    <property type="term" value="P:intracellular potassium ion homeostasis"/>
    <property type="evidence" value="ECO:0007669"/>
    <property type="project" value="TreeGrafter"/>
</dbReference>
<evidence type="ECO:0000256" key="6">
    <source>
        <dbReference type="ARBA" id="ARBA00023136"/>
    </source>
</evidence>
<feature type="compositionally biased region" description="Basic and acidic residues" evidence="7">
    <location>
        <begin position="14"/>
        <end position="29"/>
    </location>
</feature>
<evidence type="ECO:0000313" key="9">
    <source>
        <dbReference type="EMBL" id="KAE9984798.1"/>
    </source>
</evidence>
<accession>A0A8H3VCX0</accession>
<name>A0A8H3VCX0_VENIN</name>
<feature type="region of interest" description="Disordered" evidence="7">
    <location>
        <begin position="882"/>
        <end position="919"/>
    </location>
</feature>
<sequence>MLETGPSNDYAMADESHKATRDDEGRKDGEMEEPENWPDLALELSSHPSKAKTWFKRYLRTDVFVWNFYRVHMVYFIVVIFMTSVIVYGEGVANDPTQINGSKLRYVDALFICTSAMTTTGLTNINLGDLTAFQQVVLAILMFIGNVTFVSIFVVTIRRKYFKRRLATMVDNSLSARKIVSDIEHQKAKKKEQLVHKLTGQSPTSSAMRKRLVARNTDAQRPKSAESQHHQTGMGMLPAPWEIKAVQRVVTYPFKRVSTHDWTSQDHSYLSFKPRLDERGRFRTLSEDERSELGGVEYRALGILLWVLIAYQVTWLLVGTVFLVPYCYRQVVVHVLHSAQSGHVNPGWYAFFVVISGFCNGGLNLLNANFIPLRGFYFILILEGALTVAGNTQFPILLRLTLWLLQKCTPLKSRVRQTLTFLLDHPRRCFIYLFPSKETWYLLFIQLSIDMVVWALFMVLNIGMPRFAGIPWGVRVFDGLFQATGLRTSGAYIIAISALAPALLVAYLVVMYISSYPIVMALRQTNTYEERSIGLERGDSKGSGGIGMHLRRQLAYDIWFQLAAWFFICIIERGKINRAEDGFDVFSILFEVTSAYGTVGLSTGVSYDEYSLVGAFQSLSKVIVMAVMLRGRHRGLPLAIDRSILLPGESLMKKMDKEYNGSVEECEKYEGEVRREEDAGSIKHGEEPAGDEGGEASATLFREIEPWFHVCDYVRHKANMVEAKPSAPAIFYEEATNKPFTMLYGWPDHQRVRCFSTFDPNYFARFRSLRLKVLLGPQVNDSPRDYNALQAAMRPFQAALIIENSANPLPSSVSWIPWQHFRKQTEKASLVQKLALAQLGYVLEGADLEFSQVESEPADGEEEDNIWFWYNYGERTQGHFFLGANGEEDSDMTEEPNSDGYSENSESDSEDPVLDRKLT</sequence>
<dbReference type="GO" id="GO:0005886">
    <property type="term" value="C:plasma membrane"/>
    <property type="evidence" value="ECO:0007669"/>
    <property type="project" value="TreeGrafter"/>
</dbReference>
<dbReference type="InterPro" id="IPR051143">
    <property type="entry name" value="TrkH_K-transport"/>
</dbReference>
<feature type="region of interest" description="Disordered" evidence="7">
    <location>
        <begin position="191"/>
        <end position="233"/>
    </location>
</feature>
<dbReference type="AlphaFoldDB" id="A0A8H3VCX0"/>
<dbReference type="InterPro" id="IPR003445">
    <property type="entry name" value="Cat_transpt"/>
</dbReference>
<feature type="transmembrane region" description="Helical" evidence="8">
    <location>
        <begin position="375"/>
        <end position="396"/>
    </location>
</feature>
<protein>
    <submittedName>
        <fullName evidence="9">Uncharacterized protein</fullName>
    </submittedName>
</protein>
<dbReference type="GO" id="GO:0140107">
    <property type="term" value="F:high-affinity potassium ion transmembrane transporter activity"/>
    <property type="evidence" value="ECO:0007669"/>
    <property type="project" value="TreeGrafter"/>
</dbReference>
<evidence type="ECO:0000256" key="7">
    <source>
        <dbReference type="SAM" id="MobiDB-lite"/>
    </source>
</evidence>
<dbReference type="EMBL" id="WNWQ01000013">
    <property type="protein sequence ID" value="KAE9984798.1"/>
    <property type="molecule type" value="Genomic_DNA"/>
</dbReference>
<keyword evidence="4 8" id="KW-1133">Transmembrane helix</keyword>
<feature type="transmembrane region" description="Helical" evidence="8">
    <location>
        <begin position="300"/>
        <end position="326"/>
    </location>
</feature>
<feature type="compositionally biased region" description="Basic and acidic residues" evidence="7">
    <location>
        <begin position="218"/>
        <end position="229"/>
    </location>
</feature>
<feature type="region of interest" description="Disordered" evidence="7">
    <location>
        <begin position="673"/>
        <end position="695"/>
    </location>
</feature>
<evidence type="ECO:0000256" key="5">
    <source>
        <dbReference type="ARBA" id="ARBA00023065"/>
    </source>
</evidence>
<dbReference type="PANTHER" id="PTHR31064">
    <property type="entry name" value="POTASSIUM TRANSPORT PROTEIN DDB_G0292412-RELATED"/>
    <property type="match status" value="1"/>
</dbReference>
<feature type="transmembrane region" description="Helical" evidence="8">
    <location>
        <begin position="491"/>
        <end position="513"/>
    </location>
</feature>
<feature type="compositionally biased region" description="Basic and acidic residues" evidence="7">
    <location>
        <begin position="673"/>
        <end position="687"/>
    </location>
</feature>
<evidence type="ECO:0000313" key="10">
    <source>
        <dbReference type="Proteomes" id="UP000433883"/>
    </source>
</evidence>
<dbReference type="Proteomes" id="UP000433883">
    <property type="component" value="Unassembled WGS sequence"/>
</dbReference>
<feature type="compositionally biased region" description="Acidic residues" evidence="7">
    <location>
        <begin position="886"/>
        <end position="897"/>
    </location>
</feature>
<evidence type="ECO:0000256" key="2">
    <source>
        <dbReference type="ARBA" id="ARBA00022448"/>
    </source>
</evidence>
<feature type="transmembrane region" description="Helical" evidence="8">
    <location>
        <begin position="440"/>
        <end position="460"/>
    </location>
</feature>
<evidence type="ECO:0000256" key="4">
    <source>
        <dbReference type="ARBA" id="ARBA00022989"/>
    </source>
</evidence>
<organism evidence="9 10">
    <name type="scientific">Venturia inaequalis</name>
    <name type="common">Apple scab fungus</name>
    <dbReference type="NCBI Taxonomy" id="5025"/>
    <lineage>
        <taxon>Eukaryota</taxon>
        <taxon>Fungi</taxon>
        <taxon>Dikarya</taxon>
        <taxon>Ascomycota</taxon>
        <taxon>Pezizomycotina</taxon>
        <taxon>Dothideomycetes</taxon>
        <taxon>Pleosporomycetidae</taxon>
        <taxon>Venturiales</taxon>
        <taxon>Venturiaceae</taxon>
        <taxon>Venturia</taxon>
    </lineage>
</organism>
<feature type="region of interest" description="Disordered" evidence="7">
    <location>
        <begin position="1"/>
        <end position="34"/>
    </location>
</feature>
<dbReference type="PANTHER" id="PTHR31064:SF30">
    <property type="entry name" value="HIGH-AFFINITY POTASSIUM TRANSPORT PROTEIN-RELATED"/>
    <property type="match status" value="1"/>
</dbReference>
<proteinExistence type="predicted"/>
<feature type="transmembrane region" description="Helical" evidence="8">
    <location>
        <begin position="133"/>
        <end position="155"/>
    </location>
</feature>
<reference evidence="9 10" key="1">
    <citation type="submission" date="2019-11" db="EMBL/GenBank/DDBJ databases">
        <title>Venturia inaequalis Genome Resource.</title>
        <authorList>
            <person name="Lichtner F.J."/>
        </authorList>
    </citation>
    <scope>NUCLEOTIDE SEQUENCE [LARGE SCALE GENOMIC DNA]</scope>
    <source>
        <strain evidence="9">Bline_iso_100314</strain>
    </source>
</reference>
<dbReference type="GO" id="GO:1990573">
    <property type="term" value="P:potassium ion import across plasma membrane"/>
    <property type="evidence" value="ECO:0007669"/>
    <property type="project" value="TreeGrafter"/>
</dbReference>
<evidence type="ECO:0000256" key="8">
    <source>
        <dbReference type="SAM" id="Phobius"/>
    </source>
</evidence>
<feature type="transmembrane region" description="Helical" evidence="8">
    <location>
        <begin position="109"/>
        <end position="127"/>
    </location>
</feature>